<gene>
    <name evidence="1" type="ORF">CONLIGDRAFT_284143</name>
</gene>
<protein>
    <submittedName>
        <fullName evidence="1">Uncharacterized protein</fullName>
    </submittedName>
</protein>
<dbReference type="AlphaFoldDB" id="A0A1J7ISH0"/>
<sequence length="213" mass="23036">MSFLSLSSLQVPAHFTDFSHVSGLLHPSARRPMEEHPCRPRLIRPVASLDPAGCMDYRPCACRSSARMRPSSIGSHTRHGSGASADFVRDGQWRTLHLSSRSLALCAPPAAVTPRRSTTEGVVLPPAEHASPAVSHSVVAFGGVSICTRPWPWSRPSWPSSPGPTGVMDCGEEMSEYLRCDGFQEMDAVAHLQLFCAFFGGEANPPLSKTWPS</sequence>
<evidence type="ECO:0000313" key="2">
    <source>
        <dbReference type="Proteomes" id="UP000182658"/>
    </source>
</evidence>
<dbReference type="EMBL" id="KV875096">
    <property type="protein sequence ID" value="OIW30583.1"/>
    <property type="molecule type" value="Genomic_DNA"/>
</dbReference>
<dbReference type="Proteomes" id="UP000182658">
    <property type="component" value="Unassembled WGS sequence"/>
</dbReference>
<organism evidence="1 2">
    <name type="scientific">Coniochaeta ligniaria NRRL 30616</name>
    <dbReference type="NCBI Taxonomy" id="1408157"/>
    <lineage>
        <taxon>Eukaryota</taxon>
        <taxon>Fungi</taxon>
        <taxon>Dikarya</taxon>
        <taxon>Ascomycota</taxon>
        <taxon>Pezizomycotina</taxon>
        <taxon>Sordariomycetes</taxon>
        <taxon>Sordariomycetidae</taxon>
        <taxon>Coniochaetales</taxon>
        <taxon>Coniochaetaceae</taxon>
        <taxon>Coniochaeta</taxon>
    </lineage>
</organism>
<reference evidence="1 2" key="1">
    <citation type="submission" date="2016-10" db="EMBL/GenBank/DDBJ databases">
        <title>Draft genome sequence of Coniochaeta ligniaria NRRL30616, a lignocellulolytic fungus for bioabatement of inhibitors in plant biomass hydrolysates.</title>
        <authorList>
            <consortium name="DOE Joint Genome Institute"/>
            <person name="Jimenez D.J."/>
            <person name="Hector R.E."/>
            <person name="Riley R."/>
            <person name="Sun H."/>
            <person name="Grigoriev I.V."/>
            <person name="Van Elsas J.D."/>
            <person name="Nichols N.N."/>
        </authorList>
    </citation>
    <scope>NUCLEOTIDE SEQUENCE [LARGE SCALE GENOMIC DNA]</scope>
    <source>
        <strain evidence="1 2">NRRL 30616</strain>
    </source>
</reference>
<name>A0A1J7ISH0_9PEZI</name>
<accession>A0A1J7ISH0</accession>
<dbReference type="InParanoid" id="A0A1J7ISH0"/>
<evidence type="ECO:0000313" key="1">
    <source>
        <dbReference type="EMBL" id="OIW30583.1"/>
    </source>
</evidence>
<keyword evidence="2" id="KW-1185">Reference proteome</keyword>
<proteinExistence type="predicted"/>